<dbReference type="AlphaFoldDB" id="A0A1A8NEV4"/>
<organism evidence="1">
    <name type="scientific">Nothobranchius rachovii</name>
    <name type="common">bluefin notho</name>
    <dbReference type="NCBI Taxonomy" id="451742"/>
    <lineage>
        <taxon>Eukaryota</taxon>
        <taxon>Metazoa</taxon>
        <taxon>Chordata</taxon>
        <taxon>Craniata</taxon>
        <taxon>Vertebrata</taxon>
        <taxon>Euteleostomi</taxon>
        <taxon>Actinopterygii</taxon>
        <taxon>Neopterygii</taxon>
        <taxon>Teleostei</taxon>
        <taxon>Neoteleostei</taxon>
        <taxon>Acanthomorphata</taxon>
        <taxon>Ovalentaria</taxon>
        <taxon>Atherinomorphae</taxon>
        <taxon>Cyprinodontiformes</taxon>
        <taxon>Nothobranchiidae</taxon>
        <taxon>Nothobranchius</taxon>
    </lineage>
</organism>
<sequence>MNTYIVYEKCLLELFEKCPVCQRATRVQTRRIGTFLTVEQRCLHCDYLRKWNSQPLHGGTPVGNLQLSVAVYSNGGSFFKLEKIFQAMKLQMFHHFTFRRHARLYIEPAIVHTWKSSQDGMMEELKQQPAILGGDMRADSPGHSAKYGSYTMMDLRSQRIVDLQLVQSNEVGGSYHMELEGLKRSLGVLNEHNIPLDCVVTDRHPQVQKYLRQVAKITHYYDVWHIQKGLSKKMTKIAQNKDCAELSRWLRSLKNHIYWTAASSSTPQERVAKWTSILNHVQNIHSHDDPVFPRCLHPQRTSRDKSKWLKPATPAFCRLENLWTTKRILKDVEKLSPHLQTSAIEAFHSVILQFAPKHSHYPFLGMLCRLFLAALHFNENAQRLSATTSSGQHMFRLCFPKFKKGEATARPIKTAATFKYVDDIMQLVFEQVFPDPTPFVDEVAKINIPPTLSSEYTRPEKTTVVSAYVSRFNPAPV</sequence>
<protein>
    <submittedName>
        <fullName evidence="1">Zgc:123060</fullName>
    </submittedName>
</protein>
<dbReference type="EMBL" id="HAEI01012006">
    <property type="protein sequence ID" value="SBS14474.1"/>
    <property type="molecule type" value="Transcribed_RNA"/>
</dbReference>
<dbReference type="PANTHER" id="PTHR31751:SF44">
    <property type="entry name" value="SI:CH211-211K8.4-RELATED"/>
    <property type="match status" value="1"/>
</dbReference>
<dbReference type="EMBL" id="HAEH01001677">
    <property type="protein sequence ID" value="SBR67379.1"/>
    <property type="molecule type" value="Transcribed_RNA"/>
</dbReference>
<dbReference type="PANTHER" id="PTHR31751">
    <property type="entry name" value="SI:CH211-108C17.2-RELATED-RELATED"/>
    <property type="match status" value="1"/>
</dbReference>
<name>A0A1A8NEV4_9TELE</name>
<gene>
    <name evidence="1" type="primary">ZGC:123060</name>
</gene>
<reference evidence="1" key="1">
    <citation type="submission" date="2016-05" db="EMBL/GenBank/DDBJ databases">
        <authorList>
            <person name="Lavstsen T."/>
            <person name="Jespersen J.S."/>
        </authorList>
    </citation>
    <scope>NUCLEOTIDE SEQUENCE</scope>
    <source>
        <tissue evidence="1">Brain</tissue>
    </source>
</reference>
<reference evidence="1" key="2">
    <citation type="submission" date="2016-06" db="EMBL/GenBank/DDBJ databases">
        <title>The genome of a short-lived fish provides insights into sex chromosome evolution and the genetic control of aging.</title>
        <authorList>
            <person name="Reichwald K."/>
            <person name="Felder M."/>
            <person name="Petzold A."/>
            <person name="Koch P."/>
            <person name="Groth M."/>
            <person name="Platzer M."/>
        </authorList>
    </citation>
    <scope>NUCLEOTIDE SEQUENCE</scope>
    <source>
        <tissue evidence="1">Brain</tissue>
    </source>
</reference>
<evidence type="ECO:0000313" key="1">
    <source>
        <dbReference type="EMBL" id="SBR67379.1"/>
    </source>
</evidence>
<accession>A0A1A8NEV4</accession>
<proteinExistence type="predicted"/>